<evidence type="ECO:0008006" key="3">
    <source>
        <dbReference type="Google" id="ProtNLM"/>
    </source>
</evidence>
<keyword evidence="2" id="KW-1185">Reference proteome</keyword>
<evidence type="ECO:0000313" key="1">
    <source>
        <dbReference type="EMBL" id="MDS0283369.1"/>
    </source>
</evidence>
<sequence>MDPTERKYSVPDSVLEHLRAASETARDDEALYHIREAIQISESEIELSAETAAASE</sequence>
<comment type="caution">
    <text evidence="1">The sequence shown here is derived from an EMBL/GenBank/DDBJ whole genome shotgun (WGS) entry which is preliminary data.</text>
</comment>
<dbReference type="EMBL" id="JAMQOS010000005">
    <property type="protein sequence ID" value="MDS0283369.1"/>
    <property type="molecule type" value="Genomic_DNA"/>
</dbReference>
<proteinExistence type="predicted"/>
<protein>
    <recommendedName>
        <fullName evidence="3">CopG family transcriptional regulator</fullName>
    </recommendedName>
</protein>
<dbReference type="RefSeq" id="WP_310901203.1">
    <property type="nucleotide sequence ID" value="NZ_JAMQOS010000005.1"/>
</dbReference>
<reference evidence="1 2" key="1">
    <citation type="submission" date="2022-06" db="EMBL/GenBank/DDBJ databases">
        <title>Halomicroarcula sp. a new haloarchaeum isolate from saline soil.</title>
        <authorList>
            <person name="Strakova D."/>
            <person name="Galisteo C."/>
            <person name="Sanchez-Porro C."/>
            <person name="Ventosa A."/>
        </authorList>
    </citation>
    <scope>NUCLEOTIDE SEQUENCE [LARGE SCALE GENOMIC DNA]</scope>
    <source>
        <strain evidence="1 2">S3CR25-11</strain>
    </source>
</reference>
<name>A0ABU2FSI1_9EURY</name>
<gene>
    <name evidence="1" type="ORF">NDI86_14660</name>
</gene>
<dbReference type="Proteomes" id="UP001268864">
    <property type="component" value="Unassembled WGS sequence"/>
</dbReference>
<accession>A0ABU2FSI1</accession>
<organism evidence="1 2">
    <name type="scientific">Haloarcula onubensis</name>
    <dbReference type="NCBI Taxonomy" id="2950539"/>
    <lineage>
        <taxon>Archaea</taxon>
        <taxon>Methanobacteriati</taxon>
        <taxon>Methanobacteriota</taxon>
        <taxon>Stenosarchaea group</taxon>
        <taxon>Halobacteria</taxon>
        <taxon>Halobacteriales</taxon>
        <taxon>Haloarculaceae</taxon>
        <taxon>Haloarcula</taxon>
    </lineage>
</organism>
<evidence type="ECO:0000313" key="2">
    <source>
        <dbReference type="Proteomes" id="UP001268864"/>
    </source>
</evidence>